<dbReference type="NCBIfam" id="NF004846">
    <property type="entry name" value="PRK06197.1"/>
    <property type="match status" value="1"/>
</dbReference>
<gene>
    <name evidence="2" type="ORF">FB475_5834</name>
</gene>
<evidence type="ECO:0000256" key="1">
    <source>
        <dbReference type="ARBA" id="ARBA00023002"/>
    </source>
</evidence>
<evidence type="ECO:0000313" key="3">
    <source>
        <dbReference type="Proteomes" id="UP000316298"/>
    </source>
</evidence>
<dbReference type="Gene3D" id="3.40.50.720">
    <property type="entry name" value="NAD(P)-binding Rossmann-like Domain"/>
    <property type="match status" value="1"/>
</dbReference>
<protein>
    <submittedName>
        <fullName evidence="2">NAD(P)-dependent dehydrogenase (Short-subunit alcohol dehydrogenase family)</fullName>
    </submittedName>
</protein>
<dbReference type="InterPro" id="IPR002347">
    <property type="entry name" value="SDR_fam"/>
</dbReference>
<dbReference type="PRINTS" id="PR00081">
    <property type="entry name" value="GDHRDH"/>
</dbReference>
<dbReference type="EMBL" id="VFMM01000003">
    <property type="protein sequence ID" value="TQJ06181.1"/>
    <property type="molecule type" value="Genomic_DNA"/>
</dbReference>
<dbReference type="SUPFAM" id="SSF51735">
    <property type="entry name" value="NAD(P)-binding Rossmann-fold domains"/>
    <property type="match status" value="1"/>
</dbReference>
<accession>A0A542DSU8</accession>
<dbReference type="InterPro" id="IPR036291">
    <property type="entry name" value="NAD(P)-bd_dom_sf"/>
</dbReference>
<evidence type="ECO:0000313" key="2">
    <source>
        <dbReference type="EMBL" id="TQJ06181.1"/>
    </source>
</evidence>
<dbReference type="PANTHER" id="PTHR43157:SF31">
    <property type="entry name" value="PHOSPHATIDYLINOSITOL-GLYCAN BIOSYNTHESIS CLASS F PROTEIN"/>
    <property type="match status" value="1"/>
</dbReference>
<comment type="caution">
    <text evidence="2">The sequence shown here is derived from an EMBL/GenBank/DDBJ whole genome shotgun (WGS) entry which is preliminary data.</text>
</comment>
<name>A0A542DSU8_9ACTN</name>
<organism evidence="2 3">
    <name type="scientific">Kribbella jejuensis</name>
    <dbReference type="NCBI Taxonomy" id="236068"/>
    <lineage>
        <taxon>Bacteria</taxon>
        <taxon>Bacillati</taxon>
        <taxon>Actinomycetota</taxon>
        <taxon>Actinomycetes</taxon>
        <taxon>Propionibacteriales</taxon>
        <taxon>Kribbellaceae</taxon>
        <taxon>Kribbella</taxon>
    </lineage>
</organism>
<proteinExistence type="predicted"/>
<dbReference type="Proteomes" id="UP000316298">
    <property type="component" value="Unassembled WGS sequence"/>
</dbReference>
<keyword evidence="1" id="KW-0560">Oxidoreductase</keyword>
<dbReference type="RefSeq" id="WP_141860281.1">
    <property type="nucleotide sequence ID" value="NZ_BAAAKA010000009.1"/>
</dbReference>
<reference evidence="2 3" key="1">
    <citation type="submission" date="2019-06" db="EMBL/GenBank/DDBJ databases">
        <title>Sequencing the genomes of 1000 actinobacteria strains.</title>
        <authorList>
            <person name="Klenk H.-P."/>
        </authorList>
    </citation>
    <scope>NUCLEOTIDE SEQUENCE [LARGE SCALE GENOMIC DNA]</scope>
    <source>
        <strain evidence="2 3">DSM 17305</strain>
    </source>
</reference>
<sequence length="304" mass="32610">MSKWMTADMPDLSERVAVVTGASAGLGLETARALAAHGATVVLACRDTTKGEAAARTLTGTKARVVELDLASLTSVREAAEIIGSTCPSLDLLVNNAGVMQVPFQRTEDGFELTFGINHLGHFALTGLLLPQLLRTSGSRVVTVTSNAHRRGDLDLDPAGEYEPGAAYDRSKLANLLFAYELHRRLQASGSSTASLAAHPGNARTALWATSSRLERVLIGSYLRPVNFWLAQSAQRGALPQLRAATDSSAKSGECYGPDGWFQYAGSPVRVRTSPDSYDRDAASRLWRLSEQLTEVRYSFAGAR</sequence>
<dbReference type="AlphaFoldDB" id="A0A542DSU8"/>
<dbReference type="PANTHER" id="PTHR43157">
    <property type="entry name" value="PHOSPHATIDYLINOSITOL-GLYCAN BIOSYNTHESIS CLASS F PROTEIN-RELATED"/>
    <property type="match status" value="1"/>
</dbReference>
<keyword evidence="3" id="KW-1185">Reference proteome</keyword>
<dbReference type="GO" id="GO:0016491">
    <property type="term" value="F:oxidoreductase activity"/>
    <property type="evidence" value="ECO:0007669"/>
    <property type="project" value="UniProtKB-KW"/>
</dbReference>
<dbReference type="OrthoDB" id="4577644at2"/>
<dbReference type="Pfam" id="PF00106">
    <property type="entry name" value="adh_short"/>
    <property type="match status" value="1"/>
</dbReference>